<accession>J4WKM6</accession>
<dbReference type="AlphaFoldDB" id="J4WKM6"/>
<evidence type="ECO:0000256" key="1">
    <source>
        <dbReference type="SAM" id="MobiDB-lite"/>
    </source>
</evidence>
<dbReference type="RefSeq" id="XP_008594478.1">
    <property type="nucleotide sequence ID" value="XM_008596256.1"/>
</dbReference>
<dbReference type="SUPFAM" id="SSF81301">
    <property type="entry name" value="Nucleotidyltransferase"/>
    <property type="match status" value="1"/>
</dbReference>
<dbReference type="HOGENOM" id="CLU_608307_0_0_1"/>
<sequence length="450" mass="49573">MGQLSMTLATVVSRILGEYGIPLCIIGELALNYYNVPRDLEVCVPKGSSIIAASMLCLSGFFQPFDTKEAINNYTEYKRGFPRLITTLLEGKQRSIIIFTANVYGLEPLEQKTLQSRGVDGSFSKEIADVPLEEIATLPLPRLAPFLAGLATKFILTQDDNAMIAVEQLVDGMNLDESWVDSQLADYPQAVRDMITGLINGKQSRIDYFSDNQVTCFIRDETEAAHDRLNDAAIALNRAFSERNIAFGIFGGYAINIFGGYRVTKDIDCIASVTKNEVIKVLDGRHGFEAVPQSRQDYVAFLWSNQPNKSNSVLVEIFCELFPGAEHSMASLPLQSMAIRGAALGDGTSNFLPTFYLFKGKLRAAATRAKYHDTADLRLLEGTYGDEIKSLCKGLNLNYVGLAIKRYPELERLFERLGVDVPKAKEVTKDADLGNLPPPAPGDVQRGLLA</sequence>
<protein>
    <submittedName>
        <fullName evidence="2">Ser/Thr protein phosphatase</fullName>
    </submittedName>
</protein>
<organism evidence="2 3">
    <name type="scientific">Beauveria bassiana (strain ARSEF 2860)</name>
    <name type="common">White muscardine disease fungus</name>
    <name type="synonym">Tritirachium shiotae</name>
    <dbReference type="NCBI Taxonomy" id="655819"/>
    <lineage>
        <taxon>Eukaryota</taxon>
        <taxon>Fungi</taxon>
        <taxon>Dikarya</taxon>
        <taxon>Ascomycota</taxon>
        <taxon>Pezizomycotina</taxon>
        <taxon>Sordariomycetes</taxon>
        <taxon>Hypocreomycetidae</taxon>
        <taxon>Hypocreales</taxon>
        <taxon>Cordycipitaceae</taxon>
        <taxon>Beauveria</taxon>
    </lineage>
</organism>
<name>J4WKM6_BEAB2</name>
<dbReference type="EMBL" id="JH725151">
    <property type="protein sequence ID" value="EJP70290.1"/>
    <property type="molecule type" value="Genomic_DNA"/>
</dbReference>
<dbReference type="GeneID" id="19884171"/>
<keyword evidence="3" id="KW-1185">Reference proteome</keyword>
<gene>
    <name evidence="2" type="ORF">BBA_01159</name>
</gene>
<dbReference type="Proteomes" id="UP000002762">
    <property type="component" value="Unassembled WGS sequence"/>
</dbReference>
<evidence type="ECO:0000313" key="2">
    <source>
        <dbReference type="EMBL" id="EJP70290.1"/>
    </source>
</evidence>
<dbReference type="InParanoid" id="J4WKM6"/>
<evidence type="ECO:0000313" key="3">
    <source>
        <dbReference type="Proteomes" id="UP000002762"/>
    </source>
</evidence>
<proteinExistence type="predicted"/>
<dbReference type="InterPro" id="IPR043519">
    <property type="entry name" value="NT_sf"/>
</dbReference>
<feature type="region of interest" description="Disordered" evidence="1">
    <location>
        <begin position="430"/>
        <end position="450"/>
    </location>
</feature>
<reference evidence="2 3" key="1">
    <citation type="journal article" date="2012" name="Sci. Rep.">
        <title>Genomic perspectives on the evolution of fungal entomopathogenicity in Beauveria bassiana.</title>
        <authorList>
            <person name="Xiao G."/>
            <person name="Ying S.H."/>
            <person name="Zheng P."/>
            <person name="Wang Z.L."/>
            <person name="Zhang S."/>
            <person name="Xie X.Q."/>
            <person name="Shang Y."/>
            <person name="St Leger R.J."/>
            <person name="Zhao G.P."/>
            <person name="Wang C."/>
            <person name="Feng M.G."/>
        </authorList>
    </citation>
    <scope>NUCLEOTIDE SEQUENCE [LARGE SCALE GENOMIC DNA]</scope>
    <source>
        <strain evidence="2 3">ARSEF 2860</strain>
    </source>
</reference>